<dbReference type="Gene3D" id="3.40.50.360">
    <property type="match status" value="1"/>
</dbReference>
<dbReference type="EC" id="1.-.-.-" evidence="4"/>
<protein>
    <submittedName>
        <fullName evidence="4">NAD(P)H-dependent oxidoreductase</fullName>
        <ecNumber evidence="4">1.-.-.-</ecNumber>
    </submittedName>
</protein>
<dbReference type="Pfam" id="PF03358">
    <property type="entry name" value="FMN_red"/>
    <property type="match status" value="1"/>
</dbReference>
<comment type="caution">
    <text evidence="4">The sequence shown here is derived from an EMBL/GenBank/DDBJ whole genome shotgun (WGS) entry which is preliminary data.</text>
</comment>
<dbReference type="PANTHER" id="PTHR43278:SF4">
    <property type="entry name" value="NAD(P)H-DEPENDENT FMN-CONTAINING OXIDOREDUCTASE YWQN-RELATED"/>
    <property type="match status" value="1"/>
</dbReference>
<dbReference type="PANTHER" id="PTHR43278">
    <property type="entry name" value="NAD(P)H-DEPENDENT FMN-CONTAINING OXIDOREDUCTASE YWQN-RELATED"/>
    <property type="match status" value="1"/>
</dbReference>
<dbReference type="GO" id="GO:0016491">
    <property type="term" value="F:oxidoreductase activity"/>
    <property type="evidence" value="ECO:0007669"/>
    <property type="project" value="UniProtKB-KW"/>
</dbReference>
<dbReference type="InterPro" id="IPR005025">
    <property type="entry name" value="FMN_Rdtase-like_dom"/>
</dbReference>
<reference evidence="4 5" key="1">
    <citation type="submission" date="2024-05" db="EMBL/GenBank/DDBJ databases">
        <title>Three bacterial strains, DH-69, EH-24, and ECK-19 isolated from coastal sediments.</title>
        <authorList>
            <person name="Ye Y.-Q."/>
            <person name="Du Z.-J."/>
        </authorList>
    </citation>
    <scope>NUCLEOTIDE SEQUENCE [LARGE SCALE GENOMIC DNA]</scope>
    <source>
        <strain evidence="4 5">ECK-19</strain>
    </source>
</reference>
<dbReference type="InterPro" id="IPR051796">
    <property type="entry name" value="ISF_SsuE-like"/>
</dbReference>
<keyword evidence="2" id="KW-0288">FMN</keyword>
<name>A0ABV3Z059_9PROT</name>
<evidence type="ECO:0000259" key="3">
    <source>
        <dbReference type="Pfam" id="PF03358"/>
    </source>
</evidence>
<dbReference type="RefSeq" id="WP_369311976.1">
    <property type="nucleotide sequence ID" value="NZ_JBEHZE010000001.1"/>
</dbReference>
<gene>
    <name evidence="4" type="ORF">ABFZ84_01265</name>
</gene>
<dbReference type="SUPFAM" id="SSF52218">
    <property type="entry name" value="Flavoproteins"/>
    <property type="match status" value="1"/>
</dbReference>
<evidence type="ECO:0000256" key="1">
    <source>
        <dbReference type="ARBA" id="ARBA00022630"/>
    </source>
</evidence>
<organism evidence="4 5">
    <name type="scientific">Hyphococcus lacteus</name>
    <dbReference type="NCBI Taxonomy" id="3143536"/>
    <lineage>
        <taxon>Bacteria</taxon>
        <taxon>Pseudomonadati</taxon>
        <taxon>Pseudomonadota</taxon>
        <taxon>Alphaproteobacteria</taxon>
        <taxon>Parvularculales</taxon>
        <taxon>Parvularculaceae</taxon>
        <taxon>Hyphococcus</taxon>
    </lineage>
</organism>
<dbReference type="Proteomes" id="UP001560685">
    <property type="component" value="Unassembled WGS sequence"/>
</dbReference>
<keyword evidence="5" id="KW-1185">Reference proteome</keyword>
<proteinExistence type="predicted"/>
<dbReference type="EMBL" id="JBEHZE010000001">
    <property type="protein sequence ID" value="MEX6632167.1"/>
    <property type="molecule type" value="Genomic_DNA"/>
</dbReference>
<keyword evidence="4" id="KW-0560">Oxidoreductase</keyword>
<feature type="domain" description="NADPH-dependent FMN reductase-like" evidence="3">
    <location>
        <begin position="1"/>
        <end position="116"/>
    </location>
</feature>
<dbReference type="InterPro" id="IPR029039">
    <property type="entry name" value="Flavoprotein-like_sf"/>
</dbReference>
<evidence type="ECO:0000313" key="5">
    <source>
        <dbReference type="Proteomes" id="UP001560685"/>
    </source>
</evidence>
<evidence type="ECO:0000313" key="4">
    <source>
        <dbReference type="EMBL" id="MEX6632167.1"/>
    </source>
</evidence>
<sequence length="179" mass="20093">MSYLGIIGTSRSGGQTAQLVREVFNDLDDGQIIDLNALNIGYFDYDYGNQSDDFLPVAQMMMRAETIVLASPVYWYTMSAQMKAFIDRFNDLTGPYKPLGKRLAGKRLYLVATGGQPTVPKSFDQPFVDLANYFDMRWGGMLYQQVRSENADINANSEILDFAQAVKSPIDLREAMLSI</sequence>
<keyword evidence="1" id="KW-0285">Flavoprotein</keyword>
<accession>A0ABV3Z059</accession>
<evidence type="ECO:0000256" key="2">
    <source>
        <dbReference type="ARBA" id="ARBA00022643"/>
    </source>
</evidence>